<dbReference type="SUPFAM" id="SSF48657">
    <property type="entry name" value="FinO-like"/>
    <property type="match status" value="1"/>
</dbReference>
<evidence type="ECO:0000313" key="5">
    <source>
        <dbReference type="Proteomes" id="UP001596103"/>
    </source>
</evidence>
<dbReference type="Gene3D" id="1.10.1710.10">
    <property type="entry name" value="ProQ/FinO domain"/>
    <property type="match status" value="1"/>
</dbReference>
<keyword evidence="5" id="KW-1185">Reference proteome</keyword>
<evidence type="ECO:0000256" key="1">
    <source>
        <dbReference type="ARBA" id="ARBA00022884"/>
    </source>
</evidence>
<name>A0ABW0JA56_9BURK</name>
<dbReference type="EMBL" id="JBHSMP010000016">
    <property type="protein sequence ID" value="MFC5429991.1"/>
    <property type="molecule type" value="Genomic_DNA"/>
</dbReference>
<keyword evidence="1" id="KW-0694">RNA-binding</keyword>
<accession>A0ABW0JA56</accession>
<feature type="compositionally biased region" description="Basic and acidic residues" evidence="2">
    <location>
        <begin position="217"/>
        <end position="232"/>
    </location>
</feature>
<evidence type="ECO:0000313" key="4">
    <source>
        <dbReference type="EMBL" id="MFC5429991.1"/>
    </source>
</evidence>
<gene>
    <name evidence="4" type="ORF">ACFPTO_14445</name>
</gene>
<protein>
    <submittedName>
        <fullName evidence="4">ProQ/FINO family protein</fullName>
    </submittedName>
</protein>
<feature type="compositionally biased region" description="Low complexity" evidence="2">
    <location>
        <begin position="65"/>
        <end position="97"/>
    </location>
</feature>
<dbReference type="RefSeq" id="WP_377712023.1">
    <property type="nucleotide sequence ID" value="NZ_JBHSMP010000016.1"/>
</dbReference>
<feature type="compositionally biased region" description="Low complexity" evidence="2">
    <location>
        <begin position="35"/>
        <end position="54"/>
    </location>
</feature>
<proteinExistence type="predicted"/>
<feature type="region of interest" description="Disordered" evidence="2">
    <location>
        <begin position="215"/>
        <end position="271"/>
    </location>
</feature>
<dbReference type="SMART" id="SM00945">
    <property type="entry name" value="ProQ"/>
    <property type="match status" value="1"/>
</dbReference>
<feature type="domain" description="ProQ/FinO" evidence="3">
    <location>
        <begin position="119"/>
        <end position="228"/>
    </location>
</feature>
<comment type="caution">
    <text evidence="4">The sequence shown here is derived from an EMBL/GenBank/DDBJ whole genome shotgun (WGS) entry which is preliminary data.</text>
</comment>
<sequence>MKAASQQRRTLSFKEGLLEIRKSMGKGSGQTPEEQQQAPQDKPARKAQPAPAKDAPSRDARSRARPQPGGRPQGGKPQQPKQARPQKPGERPAQQRQRPARPQPQPAANLSDAEKARIERNRQLNTIWNVFAKLYPAFRERSPLKIGVAEDLVARHPDYERTVIVAVLKRHVNHPRYHERVAAGGSRYELDGSVSAGPGIDPSHIGRANAALARQKAKAEAAAKAKETDKAQPQEAAQAPSEAQPQQPQPQIEAEAPAQASEGAEPPVTGA</sequence>
<organism evidence="4 5">
    <name type="scientific">Paraburkholderia denitrificans</name>
    <dbReference type="NCBI Taxonomy" id="694025"/>
    <lineage>
        <taxon>Bacteria</taxon>
        <taxon>Pseudomonadati</taxon>
        <taxon>Pseudomonadota</taxon>
        <taxon>Betaproteobacteria</taxon>
        <taxon>Burkholderiales</taxon>
        <taxon>Burkholderiaceae</taxon>
        <taxon>Paraburkholderia</taxon>
    </lineage>
</organism>
<dbReference type="Proteomes" id="UP001596103">
    <property type="component" value="Unassembled WGS sequence"/>
</dbReference>
<feature type="compositionally biased region" description="Polar residues" evidence="2">
    <location>
        <begin position="1"/>
        <end position="10"/>
    </location>
</feature>
<evidence type="ECO:0000259" key="3">
    <source>
        <dbReference type="SMART" id="SM00945"/>
    </source>
</evidence>
<dbReference type="Pfam" id="PF04352">
    <property type="entry name" value="ProQ"/>
    <property type="match status" value="1"/>
</dbReference>
<dbReference type="InterPro" id="IPR036442">
    <property type="entry name" value="ProQ/FinO_sf"/>
</dbReference>
<dbReference type="InterPro" id="IPR016103">
    <property type="entry name" value="ProQ/FinO"/>
</dbReference>
<feature type="region of interest" description="Disordered" evidence="2">
    <location>
        <begin position="1"/>
        <end position="113"/>
    </location>
</feature>
<feature type="compositionally biased region" description="Low complexity" evidence="2">
    <location>
        <begin position="233"/>
        <end position="262"/>
    </location>
</feature>
<reference evidence="5" key="1">
    <citation type="journal article" date="2019" name="Int. J. Syst. Evol. Microbiol.">
        <title>The Global Catalogue of Microorganisms (GCM) 10K type strain sequencing project: providing services to taxonomists for standard genome sequencing and annotation.</title>
        <authorList>
            <consortium name="The Broad Institute Genomics Platform"/>
            <consortium name="The Broad Institute Genome Sequencing Center for Infectious Disease"/>
            <person name="Wu L."/>
            <person name="Ma J."/>
        </authorList>
    </citation>
    <scope>NUCLEOTIDE SEQUENCE [LARGE SCALE GENOMIC DNA]</scope>
    <source>
        <strain evidence="5">CCUG 56042</strain>
    </source>
</reference>
<evidence type="ECO:0000256" key="2">
    <source>
        <dbReference type="SAM" id="MobiDB-lite"/>
    </source>
</evidence>